<dbReference type="InterPro" id="IPR016177">
    <property type="entry name" value="DNA-bd_dom_sf"/>
</dbReference>
<sequence length="360" mass="37987">MGVRSSGDQVPRRGGRHQFQLGGLPRRHEAADVPPEQGGVRSRAPAAEHGVPPGQLQVQGRDAPQVRAVGGAHGPVPRQEVCRSSVHLPSPRLPSLLAQPLHVFLFPIPPHPWSLYLHRHQPILSLSLRLTLFIHGCHFRSVSLHCRYVYLGLFDTEEEAARAYDRAAIKCNGKDAVTNFDPSIYAEEEVAPAAATGGAAGDEHNLDLSLGSSAGNKRGSLDGGGGGGGDDKSSDQRVPMAFDIDWQTAARRSTKAKLLSNGDPGTAAGGLSLAIGGGGGHWPPQLQHQQQQQRLHGARNNGGGTSWPPPPHPCPPPVPAAAATAAAASSRFHPYVVTSTTQSPAGWVQKNGFHSLARPT</sequence>
<evidence type="ECO:0000256" key="4">
    <source>
        <dbReference type="ARBA" id="ARBA00023163"/>
    </source>
</evidence>
<evidence type="ECO:0000256" key="2">
    <source>
        <dbReference type="ARBA" id="ARBA00023015"/>
    </source>
</evidence>
<organism evidence="9 10">
    <name type="scientific">Zea mays</name>
    <name type="common">Maize</name>
    <dbReference type="NCBI Taxonomy" id="4577"/>
    <lineage>
        <taxon>Eukaryota</taxon>
        <taxon>Viridiplantae</taxon>
        <taxon>Streptophyta</taxon>
        <taxon>Embryophyta</taxon>
        <taxon>Tracheophyta</taxon>
        <taxon>Spermatophyta</taxon>
        <taxon>Magnoliopsida</taxon>
        <taxon>Liliopsida</taxon>
        <taxon>Poales</taxon>
        <taxon>Poaceae</taxon>
        <taxon>PACMAD clade</taxon>
        <taxon>Panicoideae</taxon>
        <taxon>Andropogonodae</taxon>
        <taxon>Andropogoneae</taxon>
        <taxon>Tripsacinae</taxon>
        <taxon>Zea</taxon>
    </lineage>
</organism>
<dbReference type="Gramene" id="Zm00001eb432100_T001">
    <property type="protein sequence ID" value="Zm00001eb432100_P001"/>
    <property type="gene ID" value="Zm00001eb432100"/>
</dbReference>
<evidence type="ECO:0000313" key="10">
    <source>
        <dbReference type="Proteomes" id="UP000007305"/>
    </source>
</evidence>
<comment type="subcellular location">
    <subcellularLocation>
        <location evidence="1">Nucleus</location>
    </subcellularLocation>
</comment>
<feature type="domain" description="AP2/ERF" evidence="8">
    <location>
        <begin position="149"/>
        <end position="181"/>
    </location>
</feature>
<comment type="similarity">
    <text evidence="6">Belongs to the AP2/ERF transcription factor family. AP2 subfamily.</text>
</comment>
<reference evidence="9" key="2">
    <citation type="submission" date="2019-07" db="EMBL/GenBank/DDBJ databases">
        <authorList>
            <person name="Seetharam A."/>
            <person name="Woodhouse M."/>
            <person name="Cannon E."/>
        </authorList>
    </citation>
    <scope>NUCLEOTIDE SEQUENCE [LARGE SCALE GENOMIC DNA]</scope>
    <source>
        <strain evidence="9">cv. B73</strain>
    </source>
</reference>
<reference evidence="10" key="1">
    <citation type="journal article" date="2009" name="Science">
        <title>The B73 maize genome: complexity, diversity, and dynamics.</title>
        <authorList>
            <person name="Schnable P.S."/>
            <person name="Ware D."/>
            <person name="Fulton R.S."/>
            <person name="Stein J.C."/>
            <person name="Wei F."/>
            <person name="Pasternak S."/>
            <person name="Liang C."/>
            <person name="Zhang J."/>
            <person name="Fulton L."/>
            <person name="Graves T.A."/>
            <person name="Minx P."/>
            <person name="Reily A.D."/>
            <person name="Courtney L."/>
            <person name="Kruchowski S.S."/>
            <person name="Tomlinson C."/>
            <person name="Strong C."/>
            <person name="Delehaunty K."/>
            <person name="Fronick C."/>
            <person name="Courtney B."/>
            <person name="Rock S.M."/>
            <person name="Belter E."/>
            <person name="Du F."/>
            <person name="Kim K."/>
            <person name="Abbott R.M."/>
            <person name="Cotton M."/>
            <person name="Levy A."/>
            <person name="Marchetto P."/>
            <person name="Ochoa K."/>
            <person name="Jackson S.M."/>
            <person name="Gillam B."/>
            <person name="Chen W."/>
            <person name="Yan L."/>
            <person name="Higginbotham J."/>
            <person name="Cardenas M."/>
            <person name="Waligorski J."/>
            <person name="Applebaum E."/>
            <person name="Phelps L."/>
            <person name="Falcone J."/>
            <person name="Kanchi K."/>
            <person name="Thane T."/>
            <person name="Scimone A."/>
            <person name="Thane N."/>
            <person name="Henke J."/>
            <person name="Wang T."/>
            <person name="Ruppert J."/>
            <person name="Shah N."/>
            <person name="Rotter K."/>
            <person name="Hodges J."/>
            <person name="Ingenthron E."/>
            <person name="Cordes M."/>
            <person name="Kohlberg S."/>
            <person name="Sgro J."/>
            <person name="Delgado B."/>
            <person name="Mead K."/>
            <person name="Chinwalla A."/>
            <person name="Leonard S."/>
            <person name="Crouse K."/>
            <person name="Collura K."/>
            <person name="Kudrna D."/>
            <person name="Currie J."/>
            <person name="He R."/>
            <person name="Angelova A."/>
            <person name="Rajasekar S."/>
            <person name="Mueller T."/>
            <person name="Lomeli R."/>
            <person name="Scara G."/>
            <person name="Ko A."/>
            <person name="Delaney K."/>
            <person name="Wissotski M."/>
            <person name="Lopez G."/>
            <person name="Campos D."/>
            <person name="Braidotti M."/>
            <person name="Ashley E."/>
            <person name="Golser W."/>
            <person name="Kim H."/>
            <person name="Lee S."/>
            <person name="Lin J."/>
            <person name="Dujmic Z."/>
            <person name="Kim W."/>
            <person name="Talag J."/>
            <person name="Zuccolo A."/>
            <person name="Fan C."/>
            <person name="Sebastian A."/>
            <person name="Kramer M."/>
            <person name="Spiegel L."/>
            <person name="Nascimento L."/>
            <person name="Zutavern T."/>
            <person name="Miller B."/>
            <person name="Ambroise C."/>
            <person name="Muller S."/>
            <person name="Spooner W."/>
            <person name="Narechania A."/>
            <person name="Ren L."/>
            <person name="Wei S."/>
            <person name="Kumari S."/>
            <person name="Faga B."/>
            <person name="Levy M.J."/>
            <person name="McMahan L."/>
            <person name="Van Buren P."/>
            <person name="Vaughn M.W."/>
            <person name="Ying K."/>
            <person name="Yeh C.-T."/>
            <person name="Emrich S.J."/>
            <person name="Jia Y."/>
            <person name="Kalyanaraman A."/>
            <person name="Hsia A.-P."/>
            <person name="Barbazuk W.B."/>
            <person name="Baucom R.S."/>
            <person name="Brutnell T.P."/>
            <person name="Carpita N.C."/>
            <person name="Chaparro C."/>
            <person name="Chia J.-M."/>
            <person name="Deragon J.-M."/>
            <person name="Estill J.C."/>
            <person name="Fu Y."/>
            <person name="Jeddeloh J.A."/>
            <person name="Han Y."/>
            <person name="Lee H."/>
            <person name="Li P."/>
            <person name="Lisch D.R."/>
            <person name="Liu S."/>
            <person name="Liu Z."/>
            <person name="Nagel D.H."/>
            <person name="McCann M.C."/>
            <person name="SanMiguel P."/>
            <person name="Myers A.M."/>
            <person name="Nettleton D."/>
            <person name="Nguyen J."/>
            <person name="Penning B.W."/>
            <person name="Ponnala L."/>
            <person name="Schneider K.L."/>
            <person name="Schwartz D.C."/>
            <person name="Sharma A."/>
            <person name="Soderlund C."/>
            <person name="Springer N.M."/>
            <person name="Sun Q."/>
            <person name="Wang H."/>
            <person name="Waterman M."/>
            <person name="Westerman R."/>
            <person name="Wolfgruber T.K."/>
            <person name="Yang L."/>
            <person name="Yu Y."/>
            <person name="Zhang L."/>
            <person name="Zhou S."/>
            <person name="Zhu Q."/>
            <person name="Bennetzen J.L."/>
            <person name="Dawe R.K."/>
            <person name="Jiang J."/>
            <person name="Jiang N."/>
            <person name="Presting G.G."/>
            <person name="Wessler S.R."/>
            <person name="Aluru S."/>
            <person name="Martienssen R.A."/>
            <person name="Clifton S.W."/>
            <person name="McCombie W.R."/>
            <person name="Wing R.A."/>
            <person name="Wilson R.K."/>
        </authorList>
    </citation>
    <scope>NUCLEOTIDE SEQUENCE [LARGE SCALE GENOMIC DNA]</scope>
    <source>
        <strain evidence="10">cv. B73</strain>
    </source>
</reference>
<evidence type="ECO:0000256" key="5">
    <source>
        <dbReference type="ARBA" id="ARBA00023242"/>
    </source>
</evidence>
<keyword evidence="5" id="KW-0539">Nucleus</keyword>
<accession>A0A804UN86</accession>
<evidence type="ECO:0000256" key="7">
    <source>
        <dbReference type="SAM" id="MobiDB-lite"/>
    </source>
</evidence>
<dbReference type="EnsemblPlants" id="Zm00001eb432100_T001">
    <property type="protein sequence ID" value="Zm00001eb432100_P001"/>
    <property type="gene ID" value="Zm00001eb432100"/>
</dbReference>
<proteinExistence type="inferred from homology"/>
<keyword evidence="4" id="KW-0804">Transcription</keyword>
<dbReference type="InterPro" id="IPR001471">
    <property type="entry name" value="AP2/ERF_dom"/>
</dbReference>
<dbReference type="SMART" id="SM00380">
    <property type="entry name" value="AP2"/>
    <property type="match status" value="1"/>
</dbReference>
<feature type="region of interest" description="Disordered" evidence="7">
    <location>
        <begin position="195"/>
        <end position="236"/>
    </location>
</feature>
<feature type="region of interest" description="Disordered" evidence="7">
    <location>
        <begin position="1"/>
        <end position="60"/>
    </location>
</feature>
<name>A0A804UN86_MAIZE</name>
<dbReference type="PANTHER" id="PTHR32467">
    <property type="entry name" value="AP2-LIKE ETHYLENE-RESPONSIVE TRANSCRIPTION FACTOR"/>
    <property type="match status" value="1"/>
</dbReference>
<dbReference type="GO" id="GO:0003700">
    <property type="term" value="F:DNA-binding transcription factor activity"/>
    <property type="evidence" value="ECO:0007669"/>
    <property type="project" value="InterPro"/>
</dbReference>
<dbReference type="GO" id="GO:0003677">
    <property type="term" value="F:DNA binding"/>
    <property type="evidence" value="ECO:0007669"/>
    <property type="project" value="UniProtKB-KW"/>
</dbReference>
<keyword evidence="10" id="KW-1185">Reference proteome</keyword>
<feature type="compositionally biased region" description="Low complexity" evidence="7">
    <location>
        <begin position="282"/>
        <end position="295"/>
    </location>
</feature>
<evidence type="ECO:0000259" key="8">
    <source>
        <dbReference type="PROSITE" id="PS51032"/>
    </source>
</evidence>
<dbReference type="GO" id="GO:0005634">
    <property type="term" value="C:nucleus"/>
    <property type="evidence" value="ECO:0007669"/>
    <property type="project" value="UniProtKB-SubCell"/>
</dbReference>
<evidence type="ECO:0000313" key="9">
    <source>
        <dbReference type="EnsemblPlants" id="Zm00001eb432100_P001"/>
    </source>
</evidence>
<dbReference type="CDD" id="cd00018">
    <property type="entry name" value="AP2"/>
    <property type="match status" value="1"/>
</dbReference>
<dbReference type="PROSITE" id="PS51032">
    <property type="entry name" value="AP2_ERF"/>
    <property type="match status" value="1"/>
</dbReference>
<feature type="region of interest" description="Disordered" evidence="7">
    <location>
        <begin position="270"/>
        <end position="329"/>
    </location>
</feature>
<evidence type="ECO:0000256" key="6">
    <source>
        <dbReference type="ARBA" id="ARBA00037973"/>
    </source>
</evidence>
<dbReference type="PANTHER" id="PTHR32467:SF142">
    <property type="entry name" value="FLORAL HOMEOTIC PROTEIN APETALA 2"/>
    <property type="match status" value="1"/>
</dbReference>
<reference evidence="9" key="3">
    <citation type="submission" date="2021-05" db="UniProtKB">
        <authorList>
            <consortium name="EnsemblPlants"/>
        </authorList>
    </citation>
    <scope>IDENTIFICATION</scope>
    <source>
        <strain evidence="9">cv. B73</strain>
    </source>
</reference>
<keyword evidence="2" id="KW-0805">Transcription regulation</keyword>
<keyword evidence="3" id="KW-0238">DNA-binding</keyword>
<dbReference type="SUPFAM" id="SSF54171">
    <property type="entry name" value="DNA-binding domain"/>
    <property type="match status" value="1"/>
</dbReference>
<dbReference type="Gene3D" id="3.30.730.10">
    <property type="entry name" value="AP2/ERF domain"/>
    <property type="match status" value="1"/>
</dbReference>
<gene>
    <name evidence="9" type="primary">LOC100381947</name>
</gene>
<protein>
    <recommendedName>
        <fullName evidence="8">AP2/ERF domain-containing protein</fullName>
    </recommendedName>
</protein>
<dbReference type="Proteomes" id="UP000007305">
    <property type="component" value="Chromosome 10"/>
</dbReference>
<dbReference type="AlphaFoldDB" id="A0A804UN86"/>
<evidence type="ECO:0000256" key="3">
    <source>
        <dbReference type="ARBA" id="ARBA00023125"/>
    </source>
</evidence>
<feature type="compositionally biased region" description="Pro residues" evidence="7">
    <location>
        <begin position="307"/>
        <end position="319"/>
    </location>
</feature>
<evidence type="ECO:0000256" key="1">
    <source>
        <dbReference type="ARBA" id="ARBA00004123"/>
    </source>
</evidence>
<dbReference type="InterPro" id="IPR036955">
    <property type="entry name" value="AP2/ERF_dom_sf"/>
</dbReference>
<dbReference type="OrthoDB" id="207175at2759"/>